<dbReference type="Proteomes" id="UP001596368">
    <property type="component" value="Unassembled WGS sequence"/>
</dbReference>
<dbReference type="RefSeq" id="WP_284013641.1">
    <property type="nucleotide sequence ID" value="NZ_CP126156.1"/>
</dbReference>
<dbReference type="AlphaFoldDB" id="A0ABD5XTN5"/>
<name>A0ABD5XTN5_9EURY</name>
<dbReference type="GeneID" id="81120783"/>
<reference evidence="1 2" key="1">
    <citation type="journal article" date="2019" name="Int. J. Syst. Evol. Microbiol.">
        <title>The Global Catalogue of Microorganisms (GCM) 10K type strain sequencing project: providing services to taxonomists for standard genome sequencing and annotation.</title>
        <authorList>
            <consortium name="The Broad Institute Genomics Platform"/>
            <consortium name="The Broad Institute Genome Sequencing Center for Infectious Disease"/>
            <person name="Wu L."/>
            <person name="Ma J."/>
        </authorList>
    </citation>
    <scope>NUCLEOTIDE SEQUENCE [LARGE SCALE GENOMIC DNA]</scope>
    <source>
        <strain evidence="1 2">DT92</strain>
    </source>
</reference>
<organism evidence="1 2">
    <name type="scientific">Halobaculum litoreum</name>
    <dbReference type="NCBI Taxonomy" id="3031998"/>
    <lineage>
        <taxon>Archaea</taxon>
        <taxon>Methanobacteriati</taxon>
        <taxon>Methanobacteriota</taxon>
        <taxon>Stenosarchaea group</taxon>
        <taxon>Halobacteria</taxon>
        <taxon>Halobacteriales</taxon>
        <taxon>Haloferacaceae</taxon>
        <taxon>Halobaculum</taxon>
    </lineage>
</organism>
<dbReference type="EMBL" id="JBHSZG010000001">
    <property type="protein sequence ID" value="MFC7137226.1"/>
    <property type="molecule type" value="Genomic_DNA"/>
</dbReference>
<protein>
    <submittedName>
        <fullName evidence="1">Uncharacterized protein</fullName>
    </submittedName>
</protein>
<gene>
    <name evidence="1" type="ORF">ACFQRB_13815</name>
</gene>
<sequence>MPHDGAYLLVGGAYPTAVREAPDAATADAVAAALDAEGFREGCSR</sequence>
<accession>A0ABD5XTN5</accession>
<evidence type="ECO:0000313" key="1">
    <source>
        <dbReference type="EMBL" id="MFC7137226.1"/>
    </source>
</evidence>
<comment type="caution">
    <text evidence="1">The sequence shown here is derived from an EMBL/GenBank/DDBJ whole genome shotgun (WGS) entry which is preliminary data.</text>
</comment>
<proteinExistence type="predicted"/>
<evidence type="ECO:0000313" key="2">
    <source>
        <dbReference type="Proteomes" id="UP001596368"/>
    </source>
</evidence>
<keyword evidence="2" id="KW-1185">Reference proteome</keyword>